<proteinExistence type="predicted"/>
<protein>
    <submittedName>
        <fullName evidence="2">Uncharacterized protein</fullName>
    </submittedName>
</protein>
<dbReference type="Proteomes" id="UP000024376">
    <property type="component" value="Unassembled WGS sequence"/>
</dbReference>
<dbReference type="OrthoDB" id="550575at2759"/>
<evidence type="ECO:0000313" key="2">
    <source>
        <dbReference type="EMBL" id="ETS03762.1"/>
    </source>
</evidence>
<name>A0A024SHU5_HYPJR</name>
<sequence>MGLDPNSQPKAGRKPGRSNHNRPGQKKQTNATKSSASRKPNRRATLPRQPYVEGIYSPNQNVHFETPESWEDHHAKLLNDTKRVYFSEKFIIKDAHIDALISVGADFCQSLRSFSAGDAETGKGYDLTDAAIDRLAKACPNLVHVSLDGAVQLTDKSLLSLFENCPNLAFVQVSGNDNSPGRVKGTSLRKLKDNSAMAPKPVELKLSDQCEIDERLEAAMKALSAARKDLLIQAGNTHEEYGSVHYWLGGKNKFEFEVFGGGSGMGFGCW</sequence>
<feature type="region of interest" description="Disordered" evidence="1">
    <location>
        <begin position="1"/>
        <end position="52"/>
    </location>
</feature>
<feature type="compositionally biased region" description="Polar residues" evidence="1">
    <location>
        <begin position="26"/>
        <end position="38"/>
    </location>
</feature>
<evidence type="ECO:0000256" key="1">
    <source>
        <dbReference type="SAM" id="MobiDB-lite"/>
    </source>
</evidence>
<reference evidence="3" key="1">
    <citation type="journal article" date="2013" name="Ind. Biotechnol.">
        <title>Comparative genomics analysis of Trichoderma reesei strains.</title>
        <authorList>
            <person name="Koike H."/>
            <person name="Aerts A."/>
            <person name="LaButti K."/>
            <person name="Grigoriev I.V."/>
            <person name="Baker S.E."/>
        </authorList>
    </citation>
    <scope>NUCLEOTIDE SEQUENCE [LARGE SCALE GENOMIC DNA]</scope>
    <source>
        <strain evidence="3">ATCC 56765 / BCRC 32924 / NRRL 11460 / Rut C-30</strain>
    </source>
</reference>
<dbReference type="SUPFAM" id="SSF52047">
    <property type="entry name" value="RNI-like"/>
    <property type="match status" value="1"/>
</dbReference>
<dbReference type="KEGG" id="trr:M419DRAFT_33808"/>
<gene>
    <name evidence="2" type="ORF">M419DRAFT_33808</name>
</gene>
<evidence type="ECO:0000313" key="3">
    <source>
        <dbReference type="Proteomes" id="UP000024376"/>
    </source>
</evidence>
<organism evidence="2 3">
    <name type="scientific">Hypocrea jecorina (strain ATCC 56765 / BCRC 32924 / NRRL 11460 / Rut C-30)</name>
    <name type="common">Trichoderma reesei</name>
    <dbReference type="NCBI Taxonomy" id="1344414"/>
    <lineage>
        <taxon>Eukaryota</taxon>
        <taxon>Fungi</taxon>
        <taxon>Dikarya</taxon>
        <taxon>Ascomycota</taxon>
        <taxon>Pezizomycotina</taxon>
        <taxon>Sordariomycetes</taxon>
        <taxon>Hypocreomycetidae</taxon>
        <taxon>Hypocreales</taxon>
        <taxon>Hypocreaceae</taxon>
        <taxon>Trichoderma</taxon>
    </lineage>
</organism>
<feature type="compositionally biased region" description="Basic residues" evidence="1">
    <location>
        <begin position="11"/>
        <end position="25"/>
    </location>
</feature>
<accession>A0A024SHU5</accession>
<dbReference type="HOGENOM" id="CLU_1030809_0_0_1"/>
<dbReference type="InterPro" id="IPR032675">
    <property type="entry name" value="LRR_dom_sf"/>
</dbReference>
<dbReference type="EMBL" id="KI911142">
    <property type="protein sequence ID" value="ETS03762.1"/>
    <property type="molecule type" value="Genomic_DNA"/>
</dbReference>
<dbReference type="AlphaFoldDB" id="A0A024SHU5"/>
<dbReference type="Gene3D" id="3.80.10.10">
    <property type="entry name" value="Ribonuclease Inhibitor"/>
    <property type="match status" value="1"/>
</dbReference>